<gene>
    <name evidence="1" type="ORF">CS063_02025</name>
</gene>
<reference evidence="1" key="1">
    <citation type="submission" date="2017-10" db="EMBL/GenBank/DDBJ databases">
        <title>Genome sequence of cellulolytic Lachnospiraceae bacterium XHS1971 isolated from hotspring sediment.</title>
        <authorList>
            <person name="Vasudevan G."/>
            <person name="Joshi A.J."/>
            <person name="Hivarkar S."/>
            <person name="Lanjekar V.B."/>
            <person name="Dhakephalkar P.K."/>
            <person name="Dagar S."/>
        </authorList>
    </citation>
    <scope>NUCLEOTIDE SEQUENCE</scope>
    <source>
        <strain evidence="1">XHS1971</strain>
    </source>
</reference>
<dbReference type="Proteomes" id="UP000224460">
    <property type="component" value="Unassembled WGS sequence"/>
</dbReference>
<sequence length="142" mass="15658">MQEKNSMKVQFVSQSINEAFARVVVSAFVAQLDPTVEEINDIKMAVSEAVTNSIIHGYRGKENGVVEVHCSYEGRVISIEVVDYGLGIANIDQAMAPLYTTSLEEERAGLGFTVMQSMMDELEVYSECHKGTTVKMKKSLGE</sequence>
<accession>A0AC61DHI5</accession>
<organism evidence="1 2">
    <name type="scientific">Sporanaerobium hydrogeniformans</name>
    <dbReference type="NCBI Taxonomy" id="3072179"/>
    <lineage>
        <taxon>Bacteria</taxon>
        <taxon>Bacillati</taxon>
        <taxon>Bacillota</taxon>
        <taxon>Clostridia</taxon>
        <taxon>Lachnospirales</taxon>
        <taxon>Lachnospiraceae</taxon>
        <taxon>Sporanaerobium</taxon>
    </lineage>
</organism>
<dbReference type="EMBL" id="PEDL01000001">
    <property type="protein sequence ID" value="PHV72275.1"/>
    <property type="molecule type" value="Genomic_DNA"/>
</dbReference>
<comment type="caution">
    <text evidence="1">The sequence shown here is derived from an EMBL/GenBank/DDBJ whole genome shotgun (WGS) entry which is preliminary data.</text>
</comment>
<name>A0AC61DHI5_9FIRM</name>
<proteinExistence type="predicted"/>
<keyword evidence="2" id="KW-1185">Reference proteome</keyword>
<evidence type="ECO:0000313" key="1">
    <source>
        <dbReference type="EMBL" id="PHV72275.1"/>
    </source>
</evidence>
<evidence type="ECO:0000313" key="2">
    <source>
        <dbReference type="Proteomes" id="UP000224460"/>
    </source>
</evidence>
<protein>
    <submittedName>
        <fullName evidence="1">Anti-sigma F factor</fullName>
    </submittedName>
</protein>